<keyword evidence="2" id="KW-0966">Cell projection</keyword>
<sequence>MSTTSIGDLAQSFMLRNRNTALKQEMARLTTELSTGQVADTREVLGGNYSYLTEIERKLETLTGYDVATTEANHMASAMQSALERVESLGTDLSLSLIAAGTSAVGTSKSVVAADARNAMAALVGTMNSNIAGRSMFSGTATDRAPLPDDSTLLDALKTAITGAGATTPTDIMAAATNWFNDPAGFAATAYQGSAAALAPMTLSETESVTLDIRATDPDLKTMLRLTAVAALAEDPALALSEPEQTELFEMTGQQMLAGRDGLTSLRAAVGFAESRIEQVSSRNAAEETSLDYAKANLLASDPYDAATKLEEVQFQLQSLYSVTVRMSQLSLVNFL</sequence>
<evidence type="ECO:0000259" key="1">
    <source>
        <dbReference type="Pfam" id="PF00700"/>
    </source>
</evidence>
<dbReference type="Pfam" id="PF00700">
    <property type="entry name" value="Flagellin_C"/>
    <property type="match status" value="1"/>
</dbReference>
<dbReference type="OrthoDB" id="7312911at2"/>
<dbReference type="STRING" id="218672.SAMN04489759_101314"/>
<dbReference type="InterPro" id="IPR046358">
    <property type="entry name" value="Flagellin_C"/>
</dbReference>
<dbReference type="AlphaFoldDB" id="A0A1G7I685"/>
<accession>A0A1G7I685</accession>
<reference evidence="3" key="1">
    <citation type="submission" date="2016-10" db="EMBL/GenBank/DDBJ databases">
        <authorList>
            <person name="Varghese N."/>
            <person name="Submissions S."/>
        </authorList>
    </citation>
    <scope>NUCLEOTIDE SEQUENCE [LARGE SCALE GENOMIC DNA]</scope>
    <source>
        <strain evidence="3">DSM 16477</strain>
    </source>
</reference>
<dbReference type="EMBL" id="FNBP01000001">
    <property type="protein sequence ID" value="SDF08066.1"/>
    <property type="molecule type" value="Genomic_DNA"/>
</dbReference>
<dbReference type="Gene3D" id="1.20.1330.10">
    <property type="entry name" value="f41 fragment of flagellin, N-terminal domain"/>
    <property type="match status" value="1"/>
</dbReference>
<evidence type="ECO:0000313" key="3">
    <source>
        <dbReference type="Proteomes" id="UP000199399"/>
    </source>
</evidence>
<keyword evidence="2" id="KW-0969">Cilium</keyword>
<gene>
    <name evidence="2" type="ORF">SAMN04489759_101314</name>
</gene>
<protein>
    <submittedName>
        <fullName evidence="2">Flagellar hook-associated protein 3 FlgL</fullName>
    </submittedName>
</protein>
<dbReference type="RefSeq" id="WP_093738461.1">
    <property type="nucleotide sequence ID" value="NZ_FNBP01000001.1"/>
</dbReference>
<dbReference type="Proteomes" id="UP000199399">
    <property type="component" value="Unassembled WGS sequence"/>
</dbReference>
<keyword evidence="2" id="KW-0282">Flagellum</keyword>
<keyword evidence="3" id="KW-1185">Reference proteome</keyword>
<evidence type="ECO:0000313" key="2">
    <source>
        <dbReference type="EMBL" id="SDF08066.1"/>
    </source>
</evidence>
<dbReference type="SUPFAM" id="SSF64518">
    <property type="entry name" value="Phase 1 flagellin"/>
    <property type="match status" value="1"/>
</dbReference>
<proteinExistence type="predicted"/>
<name>A0A1G7I685_9RHOB</name>
<feature type="domain" description="Flagellin C-terminal" evidence="1">
    <location>
        <begin position="262"/>
        <end position="336"/>
    </location>
</feature>
<organism evidence="2 3">
    <name type="scientific">Sulfitobacter delicatus</name>
    <dbReference type="NCBI Taxonomy" id="218672"/>
    <lineage>
        <taxon>Bacteria</taxon>
        <taxon>Pseudomonadati</taxon>
        <taxon>Pseudomonadota</taxon>
        <taxon>Alphaproteobacteria</taxon>
        <taxon>Rhodobacterales</taxon>
        <taxon>Roseobacteraceae</taxon>
        <taxon>Sulfitobacter</taxon>
    </lineage>
</organism>